<organism evidence="6 7">
    <name type="scientific">Lentzea waywayandensis</name>
    <dbReference type="NCBI Taxonomy" id="84724"/>
    <lineage>
        <taxon>Bacteria</taxon>
        <taxon>Bacillati</taxon>
        <taxon>Actinomycetota</taxon>
        <taxon>Actinomycetes</taxon>
        <taxon>Pseudonocardiales</taxon>
        <taxon>Pseudonocardiaceae</taxon>
        <taxon>Lentzea</taxon>
    </lineage>
</organism>
<dbReference type="Pfam" id="PF12972">
    <property type="entry name" value="NAGLU_C"/>
    <property type="match status" value="1"/>
</dbReference>
<dbReference type="AlphaFoldDB" id="A0A1I6EFD5"/>
<evidence type="ECO:0000256" key="1">
    <source>
        <dbReference type="ARBA" id="ARBA00022801"/>
    </source>
</evidence>
<keyword evidence="7" id="KW-1185">Reference proteome</keyword>
<dbReference type="GO" id="GO:0016787">
    <property type="term" value="F:hydrolase activity"/>
    <property type="evidence" value="ECO:0007669"/>
    <property type="project" value="UniProtKB-KW"/>
</dbReference>
<protein>
    <submittedName>
        <fullName evidence="6">Alpha-N-acetylglucosaminidase (NAGLU) N-terminal domain-containing protein</fullName>
    </submittedName>
</protein>
<accession>A0A1I6EFD5</accession>
<evidence type="ECO:0000313" key="7">
    <source>
        <dbReference type="Proteomes" id="UP000198583"/>
    </source>
</evidence>
<dbReference type="EMBL" id="FOYL01000004">
    <property type="protein sequence ID" value="SFR16470.1"/>
    <property type="molecule type" value="Genomic_DNA"/>
</dbReference>
<keyword evidence="2" id="KW-0472">Membrane</keyword>
<reference evidence="7" key="1">
    <citation type="submission" date="2016-10" db="EMBL/GenBank/DDBJ databases">
        <authorList>
            <person name="Varghese N."/>
            <person name="Submissions S."/>
        </authorList>
    </citation>
    <scope>NUCLEOTIDE SEQUENCE [LARGE SCALE GENOMIC DNA]</scope>
    <source>
        <strain evidence="7">DSM 44232</strain>
    </source>
</reference>
<dbReference type="GO" id="GO:0005975">
    <property type="term" value="P:carbohydrate metabolic process"/>
    <property type="evidence" value="ECO:0007669"/>
    <property type="project" value="UniProtKB-ARBA"/>
</dbReference>
<dbReference type="InterPro" id="IPR007781">
    <property type="entry name" value="NAGLU"/>
</dbReference>
<dbReference type="InterPro" id="IPR024732">
    <property type="entry name" value="NAGLU_C"/>
</dbReference>
<dbReference type="InterPro" id="IPR024733">
    <property type="entry name" value="NAGLU_tim-barrel"/>
</dbReference>
<keyword evidence="2" id="KW-0812">Transmembrane</keyword>
<dbReference type="PANTHER" id="PTHR12872">
    <property type="entry name" value="ALPHA-N-ACETYLGLUCOSAMINIDASE"/>
    <property type="match status" value="1"/>
</dbReference>
<dbReference type="Pfam" id="PF05089">
    <property type="entry name" value="NAGLU"/>
    <property type="match status" value="1"/>
</dbReference>
<dbReference type="Gene3D" id="1.20.120.670">
    <property type="entry name" value="N-acetyl-b-d-glucoasminidase"/>
    <property type="match status" value="1"/>
</dbReference>
<dbReference type="Gene3D" id="3.30.379.10">
    <property type="entry name" value="Chitobiase/beta-hexosaminidase domain 2-like"/>
    <property type="match status" value="1"/>
</dbReference>
<sequence length="751" mass="83274">MESVEIGRGVPRRTIVVVMVVVLLAALVVVTSSGRVDDHQPTDSPSARAAITRLLGGDEQRAAQFELQRLPARPGLADSFGIGGEDGRVVLSGSSDVALVSGFGWWLKYVAGGHLSTNGDRIALPETLPAPDRPINRRTTLTDRYAYNFTVFGYTMPYWTWAEWEREIDYLAASGVNRALVLVGQEAVWYDTFQSFGLSESEVRAWIAQPSLQPWQWYGSTSGYDPNGGVHAGPVSQDLIERRAELGRRIVDRMRDLGISPVFPAFSGHVPDKVFAERNPDAHVIPQGGYSGHPRPYWLDPTDALYGKVAARFYEAQSARFGDTTHYSNDLLHEGGVLGGVDLGDAGRAVQDALTAAHHDAIWVLQAWQDNPMRELIEAIDRRRVLVLDLDADDGPGWKRKDEFWGAPWAWGTIQNFGGRLGTFGNLHEPGRTLPEVRKAGPGVRGDLVGTAMVMEGTHLNPVVQDLFGEMVWRDDPVDLDSWITDYAKRRYGVDDPNLREAWKTLLKTAYSFRATGHESGEGPHESPFVALPSLKMTSASNWGPKEPRYAAETFEPALRQLLKAPSSVRQLETYKYDLVDVARQVLADRGRAKLVEITEAYAAKDIAVLDTSTDEFLAYMTRTDELLGTQRDWLLGTWLSSARSWGSTDAEKAALERDARGIITIWSEQACGVLRDYANRDWEGLMGGYYQPRWQRYFAELAGSVDAGKPPTIDWCAYGREFTAQTNEYATAPLGSTYEVAARIAEELGL</sequence>
<dbReference type="Proteomes" id="UP000198583">
    <property type="component" value="Unassembled WGS sequence"/>
</dbReference>
<evidence type="ECO:0000259" key="4">
    <source>
        <dbReference type="Pfam" id="PF12971"/>
    </source>
</evidence>
<feature type="domain" description="Alpha-N-acetylglucosaminidase C-terminal" evidence="5">
    <location>
        <begin position="483"/>
        <end position="747"/>
    </location>
</feature>
<keyword evidence="1" id="KW-0378">Hydrolase</keyword>
<evidence type="ECO:0000259" key="5">
    <source>
        <dbReference type="Pfam" id="PF12972"/>
    </source>
</evidence>
<dbReference type="PANTHER" id="PTHR12872:SF1">
    <property type="entry name" value="ALPHA-N-ACETYLGLUCOSAMINIDASE"/>
    <property type="match status" value="1"/>
</dbReference>
<feature type="domain" description="Alpha-N-acetylglucosaminidase tim-barrel" evidence="3">
    <location>
        <begin position="144"/>
        <end position="474"/>
    </location>
</feature>
<gene>
    <name evidence="6" type="ORF">SAMN04488564_104384</name>
</gene>
<feature type="transmembrane region" description="Helical" evidence="2">
    <location>
        <begin position="15"/>
        <end position="34"/>
    </location>
</feature>
<feature type="domain" description="Alpha-N-acetylglucosaminidase N-terminal" evidence="4">
    <location>
        <begin position="47"/>
        <end position="130"/>
    </location>
</feature>
<dbReference type="InterPro" id="IPR024240">
    <property type="entry name" value="NAGLU_N"/>
</dbReference>
<proteinExistence type="predicted"/>
<dbReference type="InterPro" id="IPR029018">
    <property type="entry name" value="Hex-like_dom2"/>
</dbReference>
<dbReference type="STRING" id="84724.SAMN04488564_104384"/>
<evidence type="ECO:0000259" key="3">
    <source>
        <dbReference type="Pfam" id="PF05089"/>
    </source>
</evidence>
<name>A0A1I6EFD5_9PSEU</name>
<evidence type="ECO:0000313" key="6">
    <source>
        <dbReference type="EMBL" id="SFR16470.1"/>
    </source>
</evidence>
<dbReference type="Gene3D" id="3.20.20.80">
    <property type="entry name" value="Glycosidases"/>
    <property type="match status" value="1"/>
</dbReference>
<evidence type="ECO:0000256" key="2">
    <source>
        <dbReference type="SAM" id="Phobius"/>
    </source>
</evidence>
<dbReference type="Pfam" id="PF12971">
    <property type="entry name" value="NAGLU_N"/>
    <property type="match status" value="1"/>
</dbReference>
<keyword evidence="2" id="KW-1133">Transmembrane helix</keyword>